<dbReference type="SUPFAM" id="SSF46689">
    <property type="entry name" value="Homeodomain-like"/>
    <property type="match status" value="1"/>
</dbReference>
<reference evidence="4 5" key="1">
    <citation type="submission" date="2017-06" db="EMBL/GenBank/DDBJ databases">
        <title>Genome sequencing of cyanobaciteial culture collection at National Institute for Environmental Studies (NIES).</title>
        <authorList>
            <person name="Hirose Y."/>
            <person name="Shimura Y."/>
            <person name="Fujisawa T."/>
            <person name="Nakamura Y."/>
            <person name="Kawachi M."/>
        </authorList>
    </citation>
    <scope>NUCLEOTIDE SEQUENCE [LARGE SCALE GENOMIC DNA]</scope>
    <source>
        <strain evidence="4 5">NIES-23</strain>
    </source>
</reference>
<evidence type="ECO:0000313" key="4">
    <source>
        <dbReference type="EMBL" id="BAY71330.1"/>
    </source>
</evidence>
<dbReference type="Gene3D" id="1.10.10.10">
    <property type="entry name" value="Winged helix-like DNA-binding domain superfamily/Winged helix DNA-binding domain"/>
    <property type="match status" value="1"/>
</dbReference>
<dbReference type="InterPro" id="IPR002622">
    <property type="entry name" value="Transposase_14"/>
</dbReference>
<protein>
    <submittedName>
        <fullName evidence="4">Transposase</fullName>
    </submittedName>
</protein>
<evidence type="ECO:0000313" key="5">
    <source>
        <dbReference type="Proteomes" id="UP000217507"/>
    </source>
</evidence>
<evidence type="ECO:0000313" key="3">
    <source>
        <dbReference type="EMBL" id="BAY67475.1"/>
    </source>
</evidence>
<organism evidence="4 5">
    <name type="scientific">Trichormus variabilis NIES-23</name>
    <dbReference type="NCBI Taxonomy" id="1973479"/>
    <lineage>
        <taxon>Bacteria</taxon>
        <taxon>Bacillati</taxon>
        <taxon>Cyanobacteriota</taxon>
        <taxon>Cyanophyceae</taxon>
        <taxon>Nostocales</taxon>
        <taxon>Nostocaceae</taxon>
        <taxon>Trichormus</taxon>
    </lineage>
</organism>
<gene>
    <name evidence="3" type="ORF">NIES23_02490</name>
    <name evidence="4" type="ORF">NIES23_41470</name>
</gene>
<evidence type="ECO:0000259" key="2">
    <source>
        <dbReference type="Pfam" id="PF01710"/>
    </source>
</evidence>
<dbReference type="InterPro" id="IPR009057">
    <property type="entry name" value="Homeodomain-like_sf"/>
</dbReference>
<feature type="region of interest" description="Disordered" evidence="1">
    <location>
        <begin position="43"/>
        <end position="62"/>
    </location>
</feature>
<name>A0A1Z4KQT7_ANAVA</name>
<proteinExistence type="predicted"/>
<feature type="domain" description="Transposase Synechocystis PCC 6803" evidence="2">
    <location>
        <begin position="4"/>
        <end position="117"/>
    </location>
</feature>
<evidence type="ECO:0000256" key="1">
    <source>
        <dbReference type="SAM" id="MobiDB-lite"/>
    </source>
</evidence>
<dbReference type="EMBL" id="AP018216">
    <property type="protein sequence ID" value="BAY71330.1"/>
    <property type="molecule type" value="Genomic_DNA"/>
</dbReference>
<dbReference type="Proteomes" id="UP000217507">
    <property type="component" value="Chromosome"/>
</dbReference>
<dbReference type="InterPro" id="IPR036388">
    <property type="entry name" value="WH-like_DNA-bd_sf"/>
</dbReference>
<sequence length="119" mass="13653">MKPYSVDLRSKIISVYEAGNTSIRKVAERFKVSKNTVQNLVKRKREKGTLEPSVATGGKPSQVSGYEQQIEQMVAEHLDYTLAEYCEYWEEKTGVRLSESAMCRFLQKQKLTLKKNSTK</sequence>
<dbReference type="Pfam" id="PF01710">
    <property type="entry name" value="HTH_Tnp_IS630"/>
    <property type="match status" value="1"/>
</dbReference>
<dbReference type="EMBL" id="AP018216">
    <property type="protein sequence ID" value="BAY67475.1"/>
    <property type="molecule type" value="Genomic_DNA"/>
</dbReference>
<accession>A0A1Z4KQT7</accession>
<dbReference type="AlphaFoldDB" id="A0A1Z4KQT7"/>